<name>A0A1W0WRW0_HYPEX</name>
<evidence type="ECO:0000313" key="2">
    <source>
        <dbReference type="EMBL" id="OQV17939.1"/>
    </source>
</evidence>
<dbReference type="SUPFAM" id="SSF81296">
    <property type="entry name" value="E set domains"/>
    <property type="match status" value="1"/>
</dbReference>
<evidence type="ECO:0000313" key="3">
    <source>
        <dbReference type="Proteomes" id="UP000192578"/>
    </source>
</evidence>
<comment type="caution">
    <text evidence="2">The sequence shown here is derived from an EMBL/GenBank/DDBJ whole genome shotgun (WGS) entry which is preliminary data.</text>
</comment>
<dbReference type="OrthoDB" id="10263384at2759"/>
<dbReference type="Pfam" id="PF03643">
    <property type="entry name" value="Vps26"/>
    <property type="match status" value="1"/>
</dbReference>
<organism evidence="2 3">
    <name type="scientific">Hypsibius exemplaris</name>
    <name type="common">Freshwater tardigrade</name>
    <dbReference type="NCBI Taxonomy" id="2072580"/>
    <lineage>
        <taxon>Eukaryota</taxon>
        <taxon>Metazoa</taxon>
        <taxon>Ecdysozoa</taxon>
        <taxon>Tardigrada</taxon>
        <taxon>Eutardigrada</taxon>
        <taxon>Parachela</taxon>
        <taxon>Hypsibioidea</taxon>
        <taxon>Hypsibiidae</taxon>
        <taxon>Hypsibius</taxon>
    </lineage>
</organism>
<dbReference type="InterPro" id="IPR014752">
    <property type="entry name" value="Arrestin-like_C"/>
</dbReference>
<dbReference type="AlphaFoldDB" id="A0A1W0WRW0"/>
<reference evidence="3" key="1">
    <citation type="submission" date="2017-01" db="EMBL/GenBank/DDBJ databases">
        <title>Comparative genomics of anhydrobiosis in the tardigrade Hypsibius dujardini.</title>
        <authorList>
            <person name="Yoshida Y."/>
            <person name="Koutsovoulos G."/>
            <person name="Laetsch D."/>
            <person name="Stevens L."/>
            <person name="Kumar S."/>
            <person name="Horikawa D."/>
            <person name="Ishino K."/>
            <person name="Komine S."/>
            <person name="Tomita M."/>
            <person name="Blaxter M."/>
            <person name="Arakawa K."/>
        </authorList>
    </citation>
    <scope>NUCLEOTIDE SEQUENCE [LARGE SCALE GENOMIC DNA]</scope>
    <source>
        <strain evidence="3">Z151</strain>
    </source>
</reference>
<sequence>MSFSLDVRLSKPNKTYRQGELVSGTISVNTPSDCKHDGIGLSLEGTISLQLDNKNILLDTFSSSLKPVQIALASFEMVKPGRFPAGTTEIPFEVKLQPLNGKVLYETYHGVYITIQYMIKVEMKRSVLNRDLLKGIEFVVEVPESYDGSNDKPKVFNITPESLRNVAETGRLPKFCIKGQLDSTAFVITKPMTGELTVERCDITIKSIELQLCRVETCGAGEGFAKEATEIQNIQIGEGDVCRNFPIPIHMVFPRLFTCPTLTTNSFKIGFELNLIVIFEDDHLVMETFDIQLVRPK</sequence>
<dbReference type="Gene3D" id="2.60.40.640">
    <property type="match status" value="2"/>
</dbReference>
<accession>A0A1W0WRW0</accession>
<dbReference type="PANTHER" id="PTHR12233">
    <property type="entry name" value="VACUOLAR PROTEIN SORTING 26 RELATED"/>
    <property type="match status" value="1"/>
</dbReference>
<evidence type="ECO:0000256" key="1">
    <source>
        <dbReference type="ARBA" id="ARBA00009100"/>
    </source>
</evidence>
<protein>
    <submittedName>
        <fullName evidence="2">Down syndrome critical region protein 3</fullName>
    </submittedName>
</protein>
<comment type="similarity">
    <text evidence="1">Belongs to the VPS26 family.</text>
</comment>
<gene>
    <name evidence="2" type="ORF">BV898_08066</name>
</gene>
<proteinExistence type="inferred from homology"/>
<dbReference type="GO" id="GO:0006886">
    <property type="term" value="P:intracellular protein transport"/>
    <property type="evidence" value="ECO:0007669"/>
    <property type="project" value="InterPro"/>
</dbReference>
<keyword evidence="3" id="KW-1185">Reference proteome</keyword>
<dbReference type="InterPro" id="IPR028934">
    <property type="entry name" value="Vps26-related"/>
</dbReference>
<dbReference type="EMBL" id="MTYJ01000055">
    <property type="protein sequence ID" value="OQV17939.1"/>
    <property type="molecule type" value="Genomic_DNA"/>
</dbReference>
<dbReference type="Proteomes" id="UP000192578">
    <property type="component" value="Unassembled WGS sequence"/>
</dbReference>
<dbReference type="InterPro" id="IPR014756">
    <property type="entry name" value="Ig_E-set"/>
</dbReference>